<gene>
    <name evidence="4" type="ORF">L1F31_17280</name>
</gene>
<keyword evidence="5" id="KW-1185">Reference proteome</keyword>
<feature type="region of interest" description="Disordered" evidence="2">
    <location>
        <begin position="279"/>
        <end position="311"/>
    </location>
</feature>
<accession>A0ABY5SVN1</accession>
<dbReference type="Gene3D" id="1.10.1660.10">
    <property type="match status" value="1"/>
</dbReference>
<dbReference type="SMART" id="SM00422">
    <property type="entry name" value="HTH_MERR"/>
    <property type="match status" value="1"/>
</dbReference>
<proteinExistence type="predicted"/>
<dbReference type="PROSITE" id="PS00552">
    <property type="entry name" value="HTH_MERR_1"/>
    <property type="match status" value="1"/>
</dbReference>
<dbReference type="RefSeq" id="WP_265420461.1">
    <property type="nucleotide sequence ID" value="NZ_CP093443.1"/>
</dbReference>
<evidence type="ECO:0000256" key="1">
    <source>
        <dbReference type="ARBA" id="ARBA00023125"/>
    </source>
</evidence>
<dbReference type="InterPro" id="IPR011989">
    <property type="entry name" value="ARM-like"/>
</dbReference>
<dbReference type="InterPro" id="IPR016024">
    <property type="entry name" value="ARM-type_fold"/>
</dbReference>
<dbReference type="EMBL" id="CP093443">
    <property type="protein sequence ID" value="UVI37961.1"/>
    <property type="molecule type" value="Genomic_DNA"/>
</dbReference>
<dbReference type="PRINTS" id="PR00040">
    <property type="entry name" value="HTHMERR"/>
</dbReference>
<name>A0ABY5SVN1_9MICO</name>
<dbReference type="Gene3D" id="1.25.10.10">
    <property type="entry name" value="Leucine-rich Repeat Variant"/>
    <property type="match status" value="1"/>
</dbReference>
<evidence type="ECO:0000259" key="3">
    <source>
        <dbReference type="PROSITE" id="PS50937"/>
    </source>
</evidence>
<keyword evidence="1" id="KW-0238">DNA-binding</keyword>
<evidence type="ECO:0000313" key="5">
    <source>
        <dbReference type="Proteomes" id="UP001064879"/>
    </source>
</evidence>
<dbReference type="SUPFAM" id="SSF46955">
    <property type="entry name" value="Putative DNA-binding domain"/>
    <property type="match status" value="1"/>
</dbReference>
<reference evidence="4" key="1">
    <citation type="submission" date="2022-03" db="EMBL/GenBank/DDBJ databases">
        <title>Brevibacterium spongiae sp. nov., isolated from marine sponge.</title>
        <authorList>
            <person name="Li Z."/>
            <person name="Zhang M."/>
        </authorList>
    </citation>
    <scope>NUCLEOTIDE SEQUENCE</scope>
    <source>
        <strain evidence="4">WHS-Z9</strain>
    </source>
</reference>
<dbReference type="PANTHER" id="PTHR30204">
    <property type="entry name" value="REDOX-CYCLING DRUG-SENSING TRANSCRIPTIONAL ACTIVATOR SOXR"/>
    <property type="match status" value="1"/>
</dbReference>
<feature type="domain" description="HTH merR-type" evidence="3">
    <location>
        <begin position="1"/>
        <end position="69"/>
    </location>
</feature>
<dbReference type="Proteomes" id="UP001064879">
    <property type="component" value="Chromosome"/>
</dbReference>
<evidence type="ECO:0000313" key="4">
    <source>
        <dbReference type="EMBL" id="UVI37961.1"/>
    </source>
</evidence>
<evidence type="ECO:0000256" key="2">
    <source>
        <dbReference type="SAM" id="MobiDB-lite"/>
    </source>
</evidence>
<dbReference type="PANTHER" id="PTHR30204:SF93">
    <property type="entry name" value="HTH MERR-TYPE DOMAIN-CONTAINING PROTEIN"/>
    <property type="match status" value="1"/>
</dbReference>
<protein>
    <submittedName>
        <fullName evidence="4">MerR family transcriptional regulator</fullName>
    </submittedName>
</protein>
<dbReference type="InterPro" id="IPR000551">
    <property type="entry name" value="MerR-type_HTH_dom"/>
</dbReference>
<dbReference type="SUPFAM" id="SSF48371">
    <property type="entry name" value="ARM repeat"/>
    <property type="match status" value="1"/>
</dbReference>
<dbReference type="Pfam" id="PF13646">
    <property type="entry name" value="HEAT_2"/>
    <property type="match status" value="1"/>
</dbReference>
<dbReference type="InterPro" id="IPR047057">
    <property type="entry name" value="MerR_fam"/>
</dbReference>
<organism evidence="4 5">
    <name type="scientific">Brevibacterium spongiae</name>
    <dbReference type="NCBI Taxonomy" id="2909672"/>
    <lineage>
        <taxon>Bacteria</taxon>
        <taxon>Bacillati</taxon>
        <taxon>Actinomycetota</taxon>
        <taxon>Actinomycetes</taxon>
        <taxon>Micrococcales</taxon>
        <taxon>Brevibacteriaceae</taxon>
        <taxon>Brevibacterium</taxon>
    </lineage>
</organism>
<feature type="compositionally biased region" description="Gly residues" evidence="2">
    <location>
        <begin position="288"/>
        <end position="306"/>
    </location>
</feature>
<sequence length="389" mass="40853">MLIGEVAKRSGVSARMLRHYESLGLVAPSARTSSGYREYSEADIGRIFHIEGLRKLGMSLADVGGVLSAEDFDPAAMLADLIDRTRERIAAEEHLLEHLEAIARLRRPDGESLLYTIDLMRSLESGDVIQRHKAALGSGVDGRVPVEALSAAVLGETVLNAAGAMRWALAQAGAEAVPHLVEGMGSESAQVRRNALHALDEIRRTTPAEELGTIAHSAIGQALRSGLVDDDAEVRSTAALALGALHEEAAVPTLLDMALEGPKDIEAAEALAAFVTGSSRPAAAAEGRTGGSTEGGTGGSAEGRGAAGARTGADSIGEEIITALRRQADAGDTAKRFRVLQVLLEIPGPQIDAFIAELSGDDSPELAATAHAALRRRRRNDRDSLHWPS</sequence>
<dbReference type="InterPro" id="IPR009061">
    <property type="entry name" value="DNA-bd_dom_put_sf"/>
</dbReference>
<dbReference type="PROSITE" id="PS50937">
    <property type="entry name" value="HTH_MERR_2"/>
    <property type="match status" value="1"/>
</dbReference>
<dbReference type="Pfam" id="PF13411">
    <property type="entry name" value="MerR_1"/>
    <property type="match status" value="1"/>
</dbReference>